<dbReference type="SMART" id="SM00248">
    <property type="entry name" value="ANK"/>
    <property type="match status" value="5"/>
</dbReference>
<dbReference type="InterPro" id="IPR036770">
    <property type="entry name" value="Ankyrin_rpt-contain_sf"/>
</dbReference>
<accession>A0AAI9U2M2</accession>
<dbReference type="PROSITE" id="PS50297">
    <property type="entry name" value="ANK_REP_REGION"/>
    <property type="match status" value="2"/>
</dbReference>
<feature type="repeat" description="ANK" evidence="3">
    <location>
        <begin position="95"/>
        <end position="127"/>
    </location>
</feature>
<dbReference type="PANTHER" id="PTHR24166:SF48">
    <property type="entry name" value="PROTEIN VAPYRIN"/>
    <property type="match status" value="1"/>
</dbReference>
<feature type="repeat" description="ANK" evidence="3">
    <location>
        <begin position="2"/>
        <end position="34"/>
    </location>
</feature>
<dbReference type="PROSITE" id="PS50088">
    <property type="entry name" value="ANK_REPEAT"/>
    <property type="match status" value="2"/>
</dbReference>
<dbReference type="Proteomes" id="UP001239213">
    <property type="component" value="Unassembled WGS sequence"/>
</dbReference>
<keyword evidence="1" id="KW-0677">Repeat</keyword>
<comment type="caution">
    <text evidence="4">The sequence shown here is derived from an EMBL/GenBank/DDBJ whole genome shotgun (WGS) entry which is preliminary data.</text>
</comment>
<dbReference type="AlphaFoldDB" id="A0AAI9U2M2"/>
<dbReference type="EMBL" id="MPDP01000308">
    <property type="protein sequence ID" value="KAK1448406.1"/>
    <property type="molecule type" value="Genomic_DNA"/>
</dbReference>
<gene>
    <name evidence="4" type="ORF">CCUS01_11626</name>
</gene>
<keyword evidence="5" id="KW-1185">Reference proteome</keyword>
<evidence type="ECO:0008006" key="6">
    <source>
        <dbReference type="Google" id="ProtNLM"/>
    </source>
</evidence>
<dbReference type="InterPro" id="IPR002110">
    <property type="entry name" value="Ankyrin_rpt"/>
</dbReference>
<organism evidence="4 5">
    <name type="scientific">Colletotrichum cuscutae</name>
    <dbReference type="NCBI Taxonomy" id="1209917"/>
    <lineage>
        <taxon>Eukaryota</taxon>
        <taxon>Fungi</taxon>
        <taxon>Dikarya</taxon>
        <taxon>Ascomycota</taxon>
        <taxon>Pezizomycotina</taxon>
        <taxon>Sordariomycetes</taxon>
        <taxon>Hypocreomycetidae</taxon>
        <taxon>Glomerellales</taxon>
        <taxon>Glomerellaceae</taxon>
        <taxon>Colletotrichum</taxon>
        <taxon>Colletotrichum acutatum species complex</taxon>
    </lineage>
</organism>
<dbReference type="SUPFAM" id="SSF48403">
    <property type="entry name" value="Ankyrin repeat"/>
    <property type="match status" value="1"/>
</dbReference>
<dbReference type="InterPro" id="IPR050889">
    <property type="entry name" value="Dendritic_Spine_Reg/Scaffold"/>
</dbReference>
<evidence type="ECO:0000313" key="5">
    <source>
        <dbReference type="Proteomes" id="UP001239213"/>
    </source>
</evidence>
<dbReference type="PANTHER" id="PTHR24166">
    <property type="entry name" value="ROLLING PEBBLES, ISOFORM B"/>
    <property type="match status" value="1"/>
</dbReference>
<evidence type="ECO:0000256" key="1">
    <source>
        <dbReference type="ARBA" id="ARBA00022737"/>
    </source>
</evidence>
<evidence type="ECO:0000313" key="4">
    <source>
        <dbReference type="EMBL" id="KAK1448406.1"/>
    </source>
</evidence>
<name>A0AAI9U2M2_9PEZI</name>
<dbReference type="Pfam" id="PF12796">
    <property type="entry name" value="Ank_2"/>
    <property type="match status" value="2"/>
</dbReference>
<dbReference type="Gene3D" id="1.25.40.20">
    <property type="entry name" value="Ankyrin repeat-containing domain"/>
    <property type="match status" value="3"/>
</dbReference>
<evidence type="ECO:0000256" key="3">
    <source>
        <dbReference type="PROSITE-ProRule" id="PRU00023"/>
    </source>
</evidence>
<sequence length="197" mass="20119">MDDETPLHQAARAGEEEIAKLLIAAGADVTARDSHGQSPLHHSASRGHLGVVQGADVSVRGRGGDTLLHRAASFSAELIGLLLGAGADLEATDDEGKTPLHAAAAWGGAEHVRILLAAGADMGARTNDGETALHLTAGSPDALFLGFGHESDAKARVLLDAGIDVNARTVSGQTALDRARECNRPAVAEVLLHVASA</sequence>
<protein>
    <recommendedName>
        <fullName evidence="6">Ankyrin repeat domain-containing protein</fullName>
    </recommendedName>
</protein>
<evidence type="ECO:0000256" key="2">
    <source>
        <dbReference type="ARBA" id="ARBA00023043"/>
    </source>
</evidence>
<keyword evidence="2 3" id="KW-0040">ANK repeat</keyword>
<reference evidence="4" key="1">
    <citation type="submission" date="2016-11" db="EMBL/GenBank/DDBJ databases">
        <title>The genome sequence of Colletotrichum cuscutae.</title>
        <authorList>
            <person name="Baroncelli R."/>
        </authorList>
    </citation>
    <scope>NUCLEOTIDE SEQUENCE</scope>
    <source>
        <strain evidence="4">IMI 304802</strain>
    </source>
</reference>
<dbReference type="PRINTS" id="PR01415">
    <property type="entry name" value="ANKYRIN"/>
</dbReference>
<proteinExistence type="predicted"/>